<comment type="caution">
    <text evidence="2">Lacks conserved residue(s) required for the propagation of feature annotation.</text>
</comment>
<keyword evidence="2 3" id="KW-0378">Hydrolase</keyword>
<dbReference type="PROSITE" id="PS51864">
    <property type="entry name" value="ASTACIN"/>
    <property type="match status" value="1"/>
</dbReference>
<keyword evidence="2 3" id="KW-0645">Protease</keyword>
<keyword evidence="2 3" id="KW-0482">Metalloprotease</keyword>
<dbReference type="OrthoDB" id="291007at2759"/>
<dbReference type="SUPFAM" id="SSF55486">
    <property type="entry name" value="Metalloproteases ('zincins'), catalytic domain"/>
    <property type="match status" value="1"/>
</dbReference>
<dbReference type="GO" id="GO:0006508">
    <property type="term" value="P:proteolysis"/>
    <property type="evidence" value="ECO:0007669"/>
    <property type="project" value="UniProtKB-KW"/>
</dbReference>
<feature type="binding site" evidence="2">
    <location>
        <position position="262"/>
    </location>
    <ligand>
        <name>Zn(2+)</name>
        <dbReference type="ChEBI" id="CHEBI:29105"/>
        <note>catalytic</note>
    </ligand>
</feature>
<feature type="region of interest" description="Disordered" evidence="4">
    <location>
        <begin position="1187"/>
        <end position="1214"/>
    </location>
</feature>
<keyword evidence="2 3" id="KW-0479">Metal-binding</keyword>
<accession>A0A8R1Y4I1</accession>
<dbReference type="PANTHER" id="PTHR10127:SF793">
    <property type="entry name" value="ZINC METALLOPROTEINASE NAS-31"/>
    <property type="match status" value="1"/>
</dbReference>
<dbReference type="PRINTS" id="PR00480">
    <property type="entry name" value="ASTACIN"/>
</dbReference>
<feature type="region of interest" description="Disordered" evidence="4">
    <location>
        <begin position="1071"/>
        <end position="1108"/>
    </location>
</feature>
<feature type="binding site" evidence="2">
    <location>
        <position position="266"/>
    </location>
    <ligand>
        <name>Zn(2+)</name>
        <dbReference type="ChEBI" id="CHEBI:29105"/>
        <note>catalytic</note>
    </ligand>
</feature>
<feature type="compositionally biased region" description="Pro residues" evidence="4">
    <location>
        <begin position="682"/>
        <end position="710"/>
    </location>
</feature>
<evidence type="ECO:0000313" key="6">
    <source>
        <dbReference type="Proteomes" id="UP000005239"/>
    </source>
</evidence>
<dbReference type="Pfam" id="PF01400">
    <property type="entry name" value="Astacin"/>
    <property type="match status" value="1"/>
</dbReference>
<dbReference type="InterPro" id="IPR001506">
    <property type="entry name" value="Peptidase_M12A"/>
</dbReference>
<feature type="binding site" evidence="2">
    <location>
        <position position="272"/>
    </location>
    <ligand>
        <name>Zn(2+)</name>
        <dbReference type="ChEBI" id="CHEBI:29105"/>
        <note>catalytic</note>
    </ligand>
</feature>
<accession>A0A2A6C6B1</accession>
<dbReference type="Proteomes" id="UP000005239">
    <property type="component" value="Unassembled WGS sequence"/>
</dbReference>
<reference evidence="5" key="2">
    <citation type="submission" date="2022-06" db="UniProtKB">
        <authorList>
            <consortium name="EnsemblMetazoa"/>
        </authorList>
    </citation>
    <scope>IDENTIFICATION</scope>
    <source>
        <strain evidence="5">PS312</strain>
    </source>
</reference>
<dbReference type="GO" id="GO:0004222">
    <property type="term" value="F:metalloendopeptidase activity"/>
    <property type="evidence" value="ECO:0000318"/>
    <property type="project" value="GO_Central"/>
</dbReference>
<dbReference type="EnsemblMetazoa" id="PPA03932.1">
    <property type="protein sequence ID" value="PPA03932.1"/>
    <property type="gene ID" value="WBGene00093486"/>
</dbReference>
<feature type="signal peptide" evidence="3">
    <location>
        <begin position="1"/>
        <end position="18"/>
    </location>
</feature>
<proteinExistence type="predicted"/>
<dbReference type="GO" id="GO:0005615">
    <property type="term" value="C:extracellular space"/>
    <property type="evidence" value="ECO:0000318"/>
    <property type="project" value="GO_Central"/>
</dbReference>
<evidence type="ECO:0000256" key="4">
    <source>
        <dbReference type="SAM" id="MobiDB-lite"/>
    </source>
</evidence>
<evidence type="ECO:0000256" key="3">
    <source>
        <dbReference type="RuleBase" id="RU361183"/>
    </source>
</evidence>
<dbReference type="GO" id="GO:0008270">
    <property type="term" value="F:zinc ion binding"/>
    <property type="evidence" value="ECO:0007669"/>
    <property type="project" value="UniProtKB-UniRule"/>
</dbReference>
<gene>
    <name evidence="5" type="primary">WBGene00093486</name>
</gene>
<feature type="compositionally biased region" description="Polar residues" evidence="4">
    <location>
        <begin position="1096"/>
        <end position="1107"/>
    </location>
</feature>
<feature type="region of interest" description="Disordered" evidence="4">
    <location>
        <begin position="677"/>
        <end position="732"/>
    </location>
</feature>
<evidence type="ECO:0000313" key="5">
    <source>
        <dbReference type="EnsemblMetazoa" id="PPA03932.1"/>
    </source>
</evidence>
<name>A0A2A6C6B1_PRIPA</name>
<keyword evidence="6" id="KW-1185">Reference proteome</keyword>
<sequence>MLASSILIFLLLASIALGSEHAHLPPFEGLTYTAGFKRDVGHMIEKRDIGRIVARSSASTANDMRLLVVIPFLFSLGTTGILKPTTIDADEFKKGMKILDAQLGTETDAERVELQKLLAAVEPISERAAQAEREEEAVNEKANEDLFEGDIVLSKSQLSYLMSNKTERAKRQAALNVSIWGTDPIPFSFSPEMNNEMRTIVRAATAFWNAHTCVNFKENAPGENRILVVSKGGCFSAIGRAGKTQELSLTNNQCNSLSTATHELEHALGVYHEQSRTDRDTYVKVNKDNIELRNQHNFDKADKSSSMGLPFYKDWRKPTLIALGAYAEYQNSMRGHMPSFLDVLKVNKYYKCDQKCANKPNPCKNGGYLDVRNCAKCVCPEGLGGADCTGNPEGCLVELTATASYTKRVIEIGKDGAPAQVNYSNCAYIVKAPVGKRIEVVVDGVWTAGLKPGCAKGGIELKTKNNMIPRGFRFCTLEEGQKKSFVSESNRVPILAWNMEGKLIANIHLMPGTVKERFNVKQFERINGTVNSASGVLKNGTWVVSGPNITNITGTAEEFGDFFDFLNPIAGFFKRIPDFFGNIFNGIGNLFSRTDLIVDIMSGIMNLAEMDWNEVKKKYLKDNNMVPEQPALRLSGEPSSTAVPARLASLYAMDEPGPSLPHRPSTLPFVPTRVRTNGFTVPGPPPFPPPGHPSDPFGHPPAPSISPPLSRPSHANKPFAHAPAPPPFLPVHSTDRYHGDLLPAAPIEPVQRLSKFGPMPPIIPPDSTPTSTKQISPPRLIHLTLAATPVQHLPHPVAQEQDYVESSPMDIETSPSQCPSNDLFPPAHNPRLSMPTPAILVHLPNTTHPSTPTTPSNSKVSPVPRVSSPKQSSFTHTPRIPLPPPLPSASATSFTHSHMNTSFIPMPPSLHAPQPSTPFPPTLPPLPMPPFVPSLTPTALPSKMTTPYTPWDGEIKDGTVPHQLINHWTGKESASSPVPTEQLSWSTVLDKPLPPAPVNGLSYLLLQPPSGVAADVTAAYWEGGEAYFRKRLEEIDRRLAAARELELLESMTPLQKALYLKLQQAQQVQQLQPSEPAAPTQVEASVLPPLPPANEAPTSSTVTSDLMPSNEVDLRREFKENAKKIVKGIIRQSMFKHGDFKKFEGALREIIRACLKDELDLDKNFNYMISDQVKDRIIQSTEKFAKTHKLKRRKVPHPDKPDKPASAFTQKYCK</sequence>
<dbReference type="SMART" id="SM00235">
    <property type="entry name" value="ZnMc"/>
    <property type="match status" value="1"/>
</dbReference>
<evidence type="ECO:0000256" key="1">
    <source>
        <dbReference type="ARBA" id="ARBA00023157"/>
    </source>
</evidence>
<comment type="cofactor">
    <cofactor evidence="2 3">
        <name>Zn(2+)</name>
        <dbReference type="ChEBI" id="CHEBI:29105"/>
    </cofactor>
    <text evidence="2 3">Binds 1 zinc ion per subunit.</text>
</comment>
<feature type="compositionally biased region" description="Low complexity" evidence="4">
    <location>
        <begin position="845"/>
        <end position="873"/>
    </location>
</feature>
<keyword evidence="3" id="KW-0732">Signal</keyword>
<keyword evidence="1" id="KW-1015">Disulfide bond</keyword>
<dbReference type="CDD" id="cd04280">
    <property type="entry name" value="ZnMc_astacin_like"/>
    <property type="match status" value="1"/>
</dbReference>
<organism evidence="5 6">
    <name type="scientific">Pristionchus pacificus</name>
    <name type="common">Parasitic nematode worm</name>
    <dbReference type="NCBI Taxonomy" id="54126"/>
    <lineage>
        <taxon>Eukaryota</taxon>
        <taxon>Metazoa</taxon>
        <taxon>Ecdysozoa</taxon>
        <taxon>Nematoda</taxon>
        <taxon>Chromadorea</taxon>
        <taxon>Rhabditida</taxon>
        <taxon>Rhabditina</taxon>
        <taxon>Diplogasteromorpha</taxon>
        <taxon>Diplogasteroidea</taxon>
        <taxon>Neodiplogasteridae</taxon>
        <taxon>Pristionchus</taxon>
    </lineage>
</organism>
<dbReference type="PANTHER" id="PTHR10127">
    <property type="entry name" value="DISCOIDIN, CUB, EGF, LAMININ , AND ZINC METALLOPROTEASE DOMAIN CONTAINING"/>
    <property type="match status" value="1"/>
</dbReference>
<reference evidence="6" key="1">
    <citation type="journal article" date="2008" name="Nat. Genet.">
        <title>The Pristionchus pacificus genome provides a unique perspective on nematode lifestyle and parasitism.</title>
        <authorList>
            <person name="Dieterich C."/>
            <person name="Clifton S.W."/>
            <person name="Schuster L.N."/>
            <person name="Chinwalla A."/>
            <person name="Delehaunty K."/>
            <person name="Dinkelacker I."/>
            <person name="Fulton L."/>
            <person name="Fulton R."/>
            <person name="Godfrey J."/>
            <person name="Minx P."/>
            <person name="Mitreva M."/>
            <person name="Roeseler W."/>
            <person name="Tian H."/>
            <person name="Witte H."/>
            <person name="Yang S.P."/>
            <person name="Wilson R.K."/>
            <person name="Sommer R.J."/>
        </authorList>
    </citation>
    <scope>NUCLEOTIDE SEQUENCE [LARGE SCALE GENOMIC DNA]</scope>
    <source>
        <strain evidence="6">PS312</strain>
    </source>
</reference>
<dbReference type="InterPro" id="IPR006026">
    <property type="entry name" value="Peptidase_Metallo"/>
</dbReference>
<dbReference type="InterPro" id="IPR034035">
    <property type="entry name" value="Astacin-like_dom"/>
</dbReference>
<dbReference type="EC" id="3.4.24.-" evidence="3"/>
<keyword evidence="2 3" id="KW-0862">Zinc</keyword>
<evidence type="ECO:0000256" key="2">
    <source>
        <dbReference type="PROSITE-ProRule" id="PRU01211"/>
    </source>
</evidence>
<protein>
    <recommendedName>
        <fullName evidence="3">Metalloendopeptidase</fullName>
        <ecNumber evidence="3">3.4.24.-</ecNumber>
    </recommendedName>
</protein>
<dbReference type="AlphaFoldDB" id="A0A2A6C6B1"/>
<dbReference type="Gene3D" id="3.40.390.10">
    <property type="entry name" value="Collagenase (Catalytic Domain)"/>
    <property type="match status" value="1"/>
</dbReference>
<feature type="chain" id="PRO_5042620810" description="Metalloendopeptidase" evidence="3">
    <location>
        <begin position="19"/>
        <end position="1214"/>
    </location>
</feature>
<dbReference type="InterPro" id="IPR024079">
    <property type="entry name" value="MetalloPept_cat_dom_sf"/>
</dbReference>
<feature type="region of interest" description="Disordered" evidence="4">
    <location>
        <begin position="845"/>
        <end position="893"/>
    </location>
</feature>
<feature type="active site" evidence="2">
    <location>
        <position position="263"/>
    </location>
</feature>